<evidence type="ECO:0000256" key="1">
    <source>
        <dbReference type="SAM" id="Coils"/>
    </source>
</evidence>
<keyword evidence="1" id="KW-0175">Coiled coil</keyword>
<comment type="caution">
    <text evidence="3">The sequence shown here is derived from an EMBL/GenBank/DDBJ whole genome shotgun (WGS) entry which is preliminary data.</text>
</comment>
<sequence>MNIIDLDDDDPFLAISDDSENDQAIKDVNAFLNAPSSVVVQKKNNSTNPTSTSITSTPVSDTKPASLSTHNQHNSPKKSSINIDSSVFELPSFDSPDSSENIGIELNSISTKKNSNSNRSQNNNYGFNESKPGSNTPTFSPKNNLKRSPYPKKNLISNQDLINAFFFSDEKNNNEPKNEATQNKEKNEATQNKEKNETNNDDTQKSKEKINEKDSKPQNKDNDKKEVQSPRNIFKDLDLDATEIDVGNDQSKSVHDEPKNSIVSDKSHIQPPKYKPPSYNRSHQYISPKTPIEYFEYSFIRYLEDASDDLRATFNDEFQLILSEIFDFQNKIQTFIFDLNQEIRTILDNEASTFALDSNHIEYDTDYISYFFQNLSSSLKRHNFQTSNYTENSKFTFKSPSTGKFKTSNFSIMDLNDIEINADFIQSLKSSIIKNSKLILSDLQNNLSELSNLKAEFNKSEEIRIQNIYRQKMQARYVLEAQELQINMERSNVNKKLENLKEKMDLLISNDLFAIPPYMPSQTRLVSPDFTVSDDSSFDLNGEIEETIEKLKKIDTKKVTSPITSFSNKVKSIGNDVLILNSQLSGKAVIVSRSLSLVDGHKQIPYMASAITPNQRMQIHRPPIMNSNFLNVNEYNNSDSLFQASSINDLNNINNINYSPSRSQIVNGVRQRLSDIKKDREEQIAEVHQLIYDNQ</sequence>
<feature type="region of interest" description="Disordered" evidence="2">
    <location>
        <begin position="110"/>
        <end position="153"/>
    </location>
</feature>
<feature type="compositionally biased region" description="Polar residues" evidence="2">
    <location>
        <begin position="125"/>
        <end position="143"/>
    </location>
</feature>
<keyword evidence="4" id="KW-1185">Reference proteome</keyword>
<dbReference type="Proteomes" id="UP001470230">
    <property type="component" value="Unassembled WGS sequence"/>
</dbReference>
<feature type="region of interest" description="Disordered" evidence="2">
    <location>
        <begin position="169"/>
        <end position="285"/>
    </location>
</feature>
<evidence type="ECO:0000313" key="3">
    <source>
        <dbReference type="EMBL" id="KAK8870420.1"/>
    </source>
</evidence>
<feature type="compositionally biased region" description="Polar residues" evidence="2">
    <location>
        <begin position="63"/>
        <end position="81"/>
    </location>
</feature>
<accession>A0ABR2IYS3</accession>
<feature type="coiled-coil region" evidence="1">
    <location>
        <begin position="433"/>
        <end position="510"/>
    </location>
</feature>
<reference evidence="3 4" key="1">
    <citation type="submission" date="2024-04" db="EMBL/GenBank/DDBJ databases">
        <title>Tritrichomonas musculus Genome.</title>
        <authorList>
            <person name="Alves-Ferreira E."/>
            <person name="Grigg M."/>
            <person name="Lorenzi H."/>
            <person name="Galac M."/>
        </authorList>
    </citation>
    <scope>NUCLEOTIDE SEQUENCE [LARGE SCALE GENOMIC DNA]</scope>
    <source>
        <strain evidence="3 4">EAF2021</strain>
    </source>
</reference>
<protein>
    <submittedName>
        <fullName evidence="3">Uncharacterized protein</fullName>
    </submittedName>
</protein>
<feature type="region of interest" description="Disordered" evidence="2">
    <location>
        <begin position="39"/>
        <end position="81"/>
    </location>
</feature>
<proteinExistence type="predicted"/>
<evidence type="ECO:0000256" key="2">
    <source>
        <dbReference type="SAM" id="MobiDB-lite"/>
    </source>
</evidence>
<organism evidence="3 4">
    <name type="scientific">Tritrichomonas musculus</name>
    <dbReference type="NCBI Taxonomy" id="1915356"/>
    <lineage>
        <taxon>Eukaryota</taxon>
        <taxon>Metamonada</taxon>
        <taxon>Parabasalia</taxon>
        <taxon>Tritrichomonadida</taxon>
        <taxon>Tritrichomonadidae</taxon>
        <taxon>Tritrichomonas</taxon>
    </lineage>
</organism>
<feature type="compositionally biased region" description="Low complexity" evidence="2">
    <location>
        <begin position="44"/>
        <end position="60"/>
    </location>
</feature>
<gene>
    <name evidence="3" type="ORF">M9Y10_008302</name>
</gene>
<feature type="compositionally biased region" description="Basic and acidic residues" evidence="2">
    <location>
        <begin position="169"/>
        <end position="238"/>
    </location>
</feature>
<name>A0ABR2IYS3_9EUKA</name>
<feature type="compositionally biased region" description="Low complexity" evidence="2">
    <location>
        <begin position="110"/>
        <end position="124"/>
    </location>
</feature>
<evidence type="ECO:0000313" key="4">
    <source>
        <dbReference type="Proteomes" id="UP001470230"/>
    </source>
</evidence>
<dbReference type="EMBL" id="JAPFFF010000014">
    <property type="protein sequence ID" value="KAK8870420.1"/>
    <property type="molecule type" value="Genomic_DNA"/>
</dbReference>